<dbReference type="PANTHER" id="PTHR33164:SF57">
    <property type="entry name" value="MARR-FAMILY TRANSCRIPTIONAL REGULATOR"/>
    <property type="match status" value="1"/>
</dbReference>
<dbReference type="InterPro" id="IPR000485">
    <property type="entry name" value="AsnC-type_HTH_dom"/>
</dbReference>
<dbReference type="OrthoDB" id="582199at2"/>
<dbReference type="PANTHER" id="PTHR33164">
    <property type="entry name" value="TRANSCRIPTIONAL REGULATOR, MARR FAMILY"/>
    <property type="match status" value="1"/>
</dbReference>
<dbReference type="InterPro" id="IPR011991">
    <property type="entry name" value="ArsR-like_HTH"/>
</dbReference>
<dbReference type="SUPFAM" id="SSF46785">
    <property type="entry name" value="Winged helix' DNA-binding domain"/>
    <property type="match status" value="1"/>
</dbReference>
<keyword evidence="3" id="KW-0804">Transcription</keyword>
<dbReference type="InterPro" id="IPR036390">
    <property type="entry name" value="WH_DNA-bd_sf"/>
</dbReference>
<dbReference type="Pfam" id="PF12802">
    <property type="entry name" value="MarR_2"/>
    <property type="match status" value="1"/>
</dbReference>
<keyword evidence="2 5" id="KW-0238">DNA-binding</keyword>
<dbReference type="GO" id="GO:0006950">
    <property type="term" value="P:response to stress"/>
    <property type="evidence" value="ECO:0007669"/>
    <property type="project" value="TreeGrafter"/>
</dbReference>
<evidence type="ECO:0000313" key="5">
    <source>
        <dbReference type="EMBL" id="PRY96473.1"/>
    </source>
</evidence>
<dbReference type="InterPro" id="IPR036388">
    <property type="entry name" value="WH-like_DNA-bd_sf"/>
</dbReference>
<comment type="caution">
    <text evidence="5">The sequence shown here is derived from an EMBL/GenBank/DDBJ whole genome shotgun (WGS) entry which is preliminary data.</text>
</comment>
<organism evidence="5 6">
    <name type="scientific">Jezberella montanilacus</name>
    <dbReference type="NCBI Taxonomy" id="323426"/>
    <lineage>
        <taxon>Bacteria</taxon>
        <taxon>Pseudomonadati</taxon>
        <taxon>Pseudomonadota</taxon>
        <taxon>Betaproteobacteria</taxon>
        <taxon>Burkholderiales</taxon>
        <taxon>Alcaligenaceae</taxon>
        <taxon>Jezberella</taxon>
    </lineage>
</organism>
<dbReference type="InterPro" id="IPR023187">
    <property type="entry name" value="Tscrpt_reg_MarR-type_CS"/>
</dbReference>
<dbReference type="AlphaFoldDB" id="A0A2T0XC05"/>
<evidence type="ECO:0000313" key="6">
    <source>
        <dbReference type="Proteomes" id="UP000238308"/>
    </source>
</evidence>
<dbReference type="EMBL" id="PVTV01000017">
    <property type="protein sequence ID" value="PRY96473.1"/>
    <property type="molecule type" value="Genomic_DNA"/>
</dbReference>
<name>A0A2T0XC05_9BURK</name>
<dbReference type="Gene3D" id="1.10.10.10">
    <property type="entry name" value="Winged helix-like DNA-binding domain superfamily/Winged helix DNA-binding domain"/>
    <property type="match status" value="1"/>
</dbReference>
<accession>A0A2T0XC05</accession>
<dbReference type="RefSeq" id="WP_146129782.1">
    <property type="nucleotide sequence ID" value="NZ_PVTV01000017.1"/>
</dbReference>
<dbReference type="GO" id="GO:0003700">
    <property type="term" value="F:DNA-binding transcription factor activity"/>
    <property type="evidence" value="ECO:0007669"/>
    <property type="project" value="InterPro"/>
</dbReference>
<protein>
    <submittedName>
        <fullName evidence="5">DNA-binding MarR family transcriptional regulator</fullName>
    </submittedName>
</protein>
<feature type="domain" description="HTH marR-type" evidence="4">
    <location>
        <begin position="10"/>
        <end position="144"/>
    </location>
</feature>
<evidence type="ECO:0000256" key="1">
    <source>
        <dbReference type="ARBA" id="ARBA00023015"/>
    </source>
</evidence>
<gene>
    <name evidence="5" type="ORF">BCM14_2712</name>
</gene>
<keyword evidence="1" id="KW-0805">Transcription regulation</keyword>
<dbReference type="PRINTS" id="PR00033">
    <property type="entry name" value="HTHASNC"/>
</dbReference>
<dbReference type="CDD" id="cd00090">
    <property type="entry name" value="HTH_ARSR"/>
    <property type="match status" value="1"/>
</dbReference>
<keyword evidence="6" id="KW-1185">Reference proteome</keyword>
<dbReference type="GO" id="GO:0043565">
    <property type="term" value="F:sequence-specific DNA binding"/>
    <property type="evidence" value="ECO:0007669"/>
    <property type="project" value="InterPro"/>
</dbReference>
<proteinExistence type="predicted"/>
<sequence>MNLKLQESRQNGLPRLLLLARRGFLARVKLDLQENAGYPFNAYTGFALPFIDLNGTSLTELSKKMGVSKQAVSKTVRELEAAGLIKQIIDQNDQRKRVVTFTDQGIDYMKKLHKSIKKAELELSNHLGADEFQRLKMTLKKSLNFYAQIR</sequence>
<reference evidence="5 6" key="1">
    <citation type="submission" date="2018-03" db="EMBL/GenBank/DDBJ databases">
        <title>Genomic Encyclopedia of Type Strains, Phase III (KMG-III): the genomes of soil and plant-associated and newly described type strains.</title>
        <authorList>
            <person name="Whitman W."/>
        </authorList>
    </citation>
    <scope>NUCLEOTIDE SEQUENCE [LARGE SCALE GENOMIC DNA]</scope>
    <source>
        <strain evidence="5 6">MWH-P2sevCIIIb</strain>
    </source>
</reference>
<dbReference type="PRINTS" id="PR00598">
    <property type="entry name" value="HTHMARR"/>
</dbReference>
<dbReference type="InterPro" id="IPR000835">
    <property type="entry name" value="HTH_MarR-typ"/>
</dbReference>
<evidence type="ECO:0000256" key="3">
    <source>
        <dbReference type="ARBA" id="ARBA00023163"/>
    </source>
</evidence>
<evidence type="ECO:0000256" key="2">
    <source>
        <dbReference type="ARBA" id="ARBA00023125"/>
    </source>
</evidence>
<dbReference type="PROSITE" id="PS01117">
    <property type="entry name" value="HTH_MARR_1"/>
    <property type="match status" value="1"/>
</dbReference>
<dbReference type="Proteomes" id="UP000238308">
    <property type="component" value="Unassembled WGS sequence"/>
</dbReference>
<dbReference type="InterPro" id="IPR039422">
    <property type="entry name" value="MarR/SlyA-like"/>
</dbReference>
<evidence type="ECO:0000259" key="4">
    <source>
        <dbReference type="PROSITE" id="PS50995"/>
    </source>
</evidence>
<dbReference type="PROSITE" id="PS50995">
    <property type="entry name" value="HTH_MARR_2"/>
    <property type="match status" value="1"/>
</dbReference>
<dbReference type="SMART" id="SM00347">
    <property type="entry name" value="HTH_MARR"/>
    <property type="match status" value="1"/>
</dbReference>